<dbReference type="KEGG" id="cyt:cce_2135"/>
<sequence>MSQDYQQAAINQFLSVGDYYLVCHALGNQMTMVTHERPINSKKKIKIPNACQGLGVEFTNPFEMLRSQKANFVLGAI</sequence>
<dbReference type="STRING" id="43989.cce_2135"/>
<name>B1WNQ6_CROS5</name>
<dbReference type="EMBL" id="CP000806">
    <property type="protein sequence ID" value="ACB51485.1"/>
    <property type="molecule type" value="Genomic_DNA"/>
</dbReference>
<evidence type="ECO:0000313" key="1">
    <source>
        <dbReference type="EMBL" id="ACB51485.1"/>
    </source>
</evidence>
<dbReference type="eggNOG" id="COG1487">
    <property type="taxonomic scope" value="Bacteria"/>
</dbReference>
<dbReference type="InterPro" id="IPR016541">
    <property type="entry name" value="UCP008505"/>
</dbReference>
<proteinExistence type="predicted"/>
<dbReference type="AlphaFoldDB" id="B1WNQ6"/>
<dbReference type="Pfam" id="PF14367">
    <property type="entry name" value="DUF4411"/>
    <property type="match status" value="1"/>
</dbReference>
<evidence type="ECO:0000313" key="2">
    <source>
        <dbReference type="Proteomes" id="UP000001203"/>
    </source>
</evidence>
<protein>
    <submittedName>
        <fullName evidence="1">Uncharacterized protein</fullName>
    </submittedName>
</protein>
<dbReference type="HOGENOM" id="CLU_2632200_0_0_3"/>
<gene>
    <name evidence="1" type="ordered locus">cce_2135</name>
</gene>
<organism evidence="1 2">
    <name type="scientific">Crocosphaera subtropica (strain ATCC 51142 / BH68)</name>
    <name type="common">Cyanothece sp. (strain ATCC 51142)</name>
    <dbReference type="NCBI Taxonomy" id="43989"/>
    <lineage>
        <taxon>Bacteria</taxon>
        <taxon>Bacillati</taxon>
        <taxon>Cyanobacteriota</taxon>
        <taxon>Cyanophyceae</taxon>
        <taxon>Oscillatoriophycideae</taxon>
        <taxon>Chroococcales</taxon>
        <taxon>Aphanothecaceae</taxon>
        <taxon>Crocosphaera</taxon>
        <taxon>Crocosphaera subtropica</taxon>
    </lineage>
</organism>
<dbReference type="Proteomes" id="UP000001203">
    <property type="component" value="Chromosome circular"/>
</dbReference>
<keyword evidence="2" id="KW-1185">Reference proteome</keyword>
<accession>B1WNQ6</accession>
<reference evidence="1 2" key="1">
    <citation type="journal article" date="2008" name="Proc. Natl. Acad. Sci. U.S.A.">
        <title>The genome of Cyanothece 51142, a unicellular diazotrophic cyanobacterium important in the marine nitrogen cycle.</title>
        <authorList>
            <person name="Welsh E.A."/>
            <person name="Liberton M."/>
            <person name="Stoeckel J."/>
            <person name="Loh T."/>
            <person name="Elvitigala T."/>
            <person name="Wang C."/>
            <person name="Wollam A."/>
            <person name="Fulton R.S."/>
            <person name="Clifton S.W."/>
            <person name="Jacobs J.M."/>
            <person name="Aurora R."/>
            <person name="Ghosh B.K."/>
            <person name="Sherman L.A."/>
            <person name="Smith R.D."/>
            <person name="Wilson R.K."/>
            <person name="Pakrasi H.B."/>
        </authorList>
    </citation>
    <scope>NUCLEOTIDE SEQUENCE [LARGE SCALE GENOMIC DNA]</scope>
    <source>
        <strain evidence="2">ATCC 51142 / BH68</strain>
    </source>
</reference>